<name>A0ACC5YUN6_9TELE</name>
<sequence>MKSHHRESRASSCFTFSPPAQDLFKRDRQHLTGLPKISLFFFFFFFSMTSWSFFFFFGFFCPSEKLDCDPMKLKHTLFFNKCEYF</sequence>
<proteinExistence type="predicted"/>
<keyword evidence="2" id="KW-1185">Reference proteome</keyword>
<reference evidence="1" key="1">
    <citation type="submission" date="2020-02" db="EMBL/GenBank/DDBJ databases">
        <title>Genome sequencing of the panga catfish, Pangasius djambal.</title>
        <authorList>
            <person name="Wen M."/>
            <person name="Zahm M."/>
            <person name="Roques C."/>
            <person name="Cabau C."/>
            <person name="Klopp C."/>
            <person name="Donnadieu C."/>
            <person name="Jouanno E."/>
            <person name="Avarre J.-C."/>
            <person name="Campet M."/>
            <person name="Ha T."/>
            <person name="Dugue R."/>
            <person name="Lampietro C."/>
            <person name="Louis A."/>
            <person name="Herpin A."/>
            <person name="Echchiki A."/>
            <person name="Berthelot C."/>
            <person name="Parey E."/>
            <person name="Roest-Crollius H."/>
            <person name="Braasch I."/>
            <person name="Postlethwait J.H."/>
            <person name="Bobe J."/>
            <person name="Montfort J."/>
            <person name="Bouchez O."/>
            <person name="Begum T."/>
            <person name="Schartl M."/>
            <person name="Gustiano R."/>
            <person name="Guiguen Y."/>
        </authorList>
    </citation>
    <scope>NUCLEOTIDE SEQUENCE</scope>
    <source>
        <strain evidence="1">Pdj_M5554</strain>
    </source>
</reference>
<evidence type="ECO:0000313" key="1">
    <source>
        <dbReference type="EMBL" id="MCJ8739464.1"/>
    </source>
</evidence>
<accession>A0ACC5YUN6</accession>
<comment type="caution">
    <text evidence="1">The sequence shown here is derived from an EMBL/GenBank/DDBJ whole genome shotgun (WGS) entry which is preliminary data.</text>
</comment>
<evidence type="ECO:0000313" key="2">
    <source>
        <dbReference type="Proteomes" id="UP000830395"/>
    </source>
</evidence>
<dbReference type="Proteomes" id="UP000830395">
    <property type="component" value="Chromosome 13"/>
</dbReference>
<protein>
    <submittedName>
        <fullName evidence="1">Uncharacterized protein</fullName>
    </submittedName>
</protein>
<gene>
    <name evidence="1" type="ORF">PDJAM_G00047490</name>
</gene>
<dbReference type="EMBL" id="CM040987">
    <property type="protein sequence ID" value="MCJ8739464.1"/>
    <property type="molecule type" value="Genomic_DNA"/>
</dbReference>
<organism evidence="1 2">
    <name type="scientific">Pangasius djambal</name>
    <dbReference type="NCBI Taxonomy" id="1691987"/>
    <lineage>
        <taxon>Eukaryota</taxon>
        <taxon>Metazoa</taxon>
        <taxon>Chordata</taxon>
        <taxon>Craniata</taxon>
        <taxon>Vertebrata</taxon>
        <taxon>Euteleostomi</taxon>
        <taxon>Actinopterygii</taxon>
        <taxon>Neopterygii</taxon>
        <taxon>Teleostei</taxon>
        <taxon>Ostariophysi</taxon>
        <taxon>Siluriformes</taxon>
        <taxon>Pangasiidae</taxon>
        <taxon>Pangasius</taxon>
    </lineage>
</organism>